<comment type="function">
    <text evidence="3">Lignin degradation and detoxification of lignin-derived products.</text>
</comment>
<protein>
    <recommendedName>
        <fullName evidence="6">laccase</fullName>
        <ecNumber evidence="6">1.10.3.2</ecNumber>
    </recommendedName>
</protein>
<feature type="domain" description="Plastocyanin-like" evidence="17">
    <location>
        <begin position="201"/>
        <end position="355"/>
    </location>
</feature>
<dbReference type="PROSITE" id="PS00080">
    <property type="entry name" value="MULTICOPPER_OXIDASE2"/>
    <property type="match status" value="1"/>
</dbReference>
<dbReference type="SUPFAM" id="SSF49503">
    <property type="entry name" value="Cupredoxins"/>
    <property type="match status" value="3"/>
</dbReference>
<evidence type="ECO:0000259" key="19">
    <source>
        <dbReference type="Pfam" id="PF07732"/>
    </source>
</evidence>
<dbReference type="PROSITE" id="PS00079">
    <property type="entry name" value="MULTICOPPER_OXIDASE1"/>
    <property type="match status" value="1"/>
</dbReference>
<evidence type="ECO:0000256" key="8">
    <source>
        <dbReference type="ARBA" id="ARBA00022723"/>
    </source>
</evidence>
<dbReference type="InterPro" id="IPR008972">
    <property type="entry name" value="Cupredoxin"/>
</dbReference>
<evidence type="ECO:0000256" key="15">
    <source>
        <dbReference type="ARBA" id="ARBA00023185"/>
    </source>
</evidence>
<evidence type="ECO:0000256" key="12">
    <source>
        <dbReference type="ARBA" id="ARBA00023008"/>
    </source>
</evidence>
<dbReference type="STRING" id="576137.A0A1L7XP73"/>
<evidence type="ECO:0000256" key="3">
    <source>
        <dbReference type="ARBA" id="ARBA00002075"/>
    </source>
</evidence>
<keyword evidence="9 16" id="KW-0732">Signal</keyword>
<dbReference type="InterPro" id="IPR011706">
    <property type="entry name" value="Cu-oxidase_C"/>
</dbReference>
<dbReference type="PANTHER" id="PTHR11709:SF71">
    <property type="entry name" value="OXIDOREDUCTASE TPCJ"/>
    <property type="match status" value="1"/>
</dbReference>
<keyword evidence="13" id="KW-1015">Disulfide bond</keyword>
<dbReference type="CDD" id="cd13901">
    <property type="entry name" value="CuRO_3_MaLCC_like"/>
    <property type="match status" value="1"/>
</dbReference>
<evidence type="ECO:0000256" key="2">
    <source>
        <dbReference type="ARBA" id="ARBA00001935"/>
    </source>
</evidence>
<dbReference type="AlphaFoldDB" id="A0A1L7XP73"/>
<dbReference type="InterPro" id="IPR011707">
    <property type="entry name" value="Cu-oxidase-like_N"/>
</dbReference>
<comment type="catalytic activity">
    <reaction evidence="1">
        <text>4 hydroquinone + O2 = 4 benzosemiquinone + 2 H2O</text>
        <dbReference type="Rhea" id="RHEA:11276"/>
        <dbReference type="ChEBI" id="CHEBI:15377"/>
        <dbReference type="ChEBI" id="CHEBI:15379"/>
        <dbReference type="ChEBI" id="CHEBI:17594"/>
        <dbReference type="ChEBI" id="CHEBI:17977"/>
        <dbReference type="EC" id="1.10.3.2"/>
    </reaction>
</comment>
<evidence type="ECO:0000256" key="1">
    <source>
        <dbReference type="ARBA" id="ARBA00000349"/>
    </source>
</evidence>
<evidence type="ECO:0000256" key="6">
    <source>
        <dbReference type="ARBA" id="ARBA00012297"/>
    </source>
</evidence>
<dbReference type="InterPro" id="IPR045087">
    <property type="entry name" value="Cu-oxidase_fam"/>
</dbReference>
<dbReference type="GO" id="GO:0005507">
    <property type="term" value="F:copper ion binding"/>
    <property type="evidence" value="ECO:0007669"/>
    <property type="project" value="InterPro"/>
</dbReference>
<dbReference type="InterPro" id="IPR002355">
    <property type="entry name" value="Cu_oxidase_Cu_BS"/>
</dbReference>
<evidence type="ECO:0000256" key="7">
    <source>
        <dbReference type="ARBA" id="ARBA00022525"/>
    </source>
</evidence>
<dbReference type="GO" id="GO:0052716">
    <property type="term" value="F:hydroquinone:oxygen oxidoreductase activity"/>
    <property type="evidence" value="ECO:0007669"/>
    <property type="project" value="UniProtKB-EC"/>
</dbReference>
<keyword evidence="15" id="KW-0439">Lignin degradation</keyword>
<dbReference type="GO" id="GO:0005576">
    <property type="term" value="C:extracellular region"/>
    <property type="evidence" value="ECO:0007669"/>
    <property type="project" value="UniProtKB-SubCell"/>
</dbReference>
<dbReference type="InterPro" id="IPR001117">
    <property type="entry name" value="Cu-oxidase_2nd"/>
</dbReference>
<evidence type="ECO:0000259" key="18">
    <source>
        <dbReference type="Pfam" id="PF07731"/>
    </source>
</evidence>
<evidence type="ECO:0000256" key="4">
    <source>
        <dbReference type="ARBA" id="ARBA00004613"/>
    </source>
</evidence>
<keyword evidence="21" id="KW-1185">Reference proteome</keyword>
<sequence>MKYTLLTCVPVLFTQITAHIVPGEHSAYLNPIDRRQTASCENTATSRDCWGNYSINTNYYDVTPDTGVIREYWLTAVNTTLAPDGYERQVLTWNGTYPGPLIEADWGDTLLVHVTNGLENNGTSIHWHGIRQGNTSESDGVPGVTQCPISPGNTMTYKFRCTQYGHSWYHSHFTLQYADGLLGPLIIHGPTTANWDVDLGTLLLSDWSHTSAFILWDNSASKGAPPQLENGLINGTNTYNCTGSTDSACLGNGTRFETTFTSGTKYLIRLVNTAIDGYIRFAIDGHSFSVISNDFVAIEPYTTDNLLIGIGQRYEIVVEADQDVDNYWLRAIWQTTCIGNDNADNILGIVRYDGASTTSDPTTTVGNFNNSCGDELLSDLVPYLNLTVGAFATEEELDLAFSIANSLFTWTINTTSLLLDWADPTELRILNNDPIFPTDYNVHEITVVDQWVYWVIQDTSGIGITHPIHLHGHDFFVLAQETGSFDASTTTLNLDNPPRRDVASLPGNGFLVLAFYTDNPGSWLMHCHISWHQSQGLALQFVERESEIAATITDPDTFNSTCKAWSSFYATGKYIEDDSGI</sequence>
<gene>
    <name evidence="20" type="ORF">PAC_16752</name>
</gene>
<dbReference type="Proteomes" id="UP000184330">
    <property type="component" value="Unassembled WGS sequence"/>
</dbReference>
<evidence type="ECO:0000256" key="5">
    <source>
        <dbReference type="ARBA" id="ARBA00010609"/>
    </source>
</evidence>
<dbReference type="OrthoDB" id="2121828at2759"/>
<feature type="signal peptide" evidence="16">
    <location>
        <begin position="1"/>
        <end position="18"/>
    </location>
</feature>
<dbReference type="CDD" id="cd13880">
    <property type="entry name" value="CuRO_2_MaLCC_like"/>
    <property type="match status" value="1"/>
</dbReference>
<accession>A0A1L7XP73</accession>
<evidence type="ECO:0000256" key="14">
    <source>
        <dbReference type="ARBA" id="ARBA00023180"/>
    </source>
</evidence>
<dbReference type="PANTHER" id="PTHR11709">
    <property type="entry name" value="MULTI-COPPER OXIDASE"/>
    <property type="match status" value="1"/>
</dbReference>
<evidence type="ECO:0000256" key="13">
    <source>
        <dbReference type="ARBA" id="ARBA00023157"/>
    </source>
</evidence>
<keyword evidence="14" id="KW-0325">Glycoprotein</keyword>
<keyword evidence="7" id="KW-0964">Secreted</keyword>
<comment type="cofactor">
    <cofactor evidence="2">
        <name>Cu cation</name>
        <dbReference type="ChEBI" id="CHEBI:23378"/>
    </cofactor>
</comment>
<evidence type="ECO:0000313" key="20">
    <source>
        <dbReference type="EMBL" id="CZR66851.1"/>
    </source>
</evidence>
<evidence type="ECO:0000256" key="16">
    <source>
        <dbReference type="SAM" id="SignalP"/>
    </source>
</evidence>
<feature type="chain" id="PRO_5013109396" description="laccase" evidence="16">
    <location>
        <begin position="19"/>
        <end position="581"/>
    </location>
</feature>
<comment type="subcellular location">
    <subcellularLocation>
        <location evidence="4">Secreted</location>
    </subcellularLocation>
</comment>
<evidence type="ECO:0000256" key="10">
    <source>
        <dbReference type="ARBA" id="ARBA00022737"/>
    </source>
</evidence>
<dbReference type="CDD" id="cd13854">
    <property type="entry name" value="CuRO_1_MaLCC_like"/>
    <property type="match status" value="1"/>
</dbReference>
<keyword evidence="12" id="KW-0186">Copper</keyword>
<organism evidence="20 21">
    <name type="scientific">Phialocephala subalpina</name>
    <dbReference type="NCBI Taxonomy" id="576137"/>
    <lineage>
        <taxon>Eukaryota</taxon>
        <taxon>Fungi</taxon>
        <taxon>Dikarya</taxon>
        <taxon>Ascomycota</taxon>
        <taxon>Pezizomycotina</taxon>
        <taxon>Leotiomycetes</taxon>
        <taxon>Helotiales</taxon>
        <taxon>Mollisiaceae</taxon>
        <taxon>Phialocephala</taxon>
        <taxon>Phialocephala fortinii species complex</taxon>
    </lineage>
</organism>
<dbReference type="FunFam" id="2.60.40.420:FF:000038">
    <property type="entry name" value="Extracellular dihydrogeodin oxidase/laccase"/>
    <property type="match status" value="1"/>
</dbReference>
<dbReference type="EMBL" id="FJOG01000040">
    <property type="protein sequence ID" value="CZR66851.1"/>
    <property type="molecule type" value="Genomic_DNA"/>
</dbReference>
<evidence type="ECO:0000256" key="11">
    <source>
        <dbReference type="ARBA" id="ARBA00023002"/>
    </source>
</evidence>
<dbReference type="Pfam" id="PF07731">
    <property type="entry name" value="Cu-oxidase_2"/>
    <property type="match status" value="1"/>
</dbReference>
<evidence type="ECO:0000259" key="17">
    <source>
        <dbReference type="Pfam" id="PF00394"/>
    </source>
</evidence>
<dbReference type="EC" id="1.10.3.2" evidence="6"/>
<dbReference type="GO" id="GO:0046274">
    <property type="term" value="P:lignin catabolic process"/>
    <property type="evidence" value="ECO:0007669"/>
    <property type="project" value="UniProtKB-KW"/>
</dbReference>
<evidence type="ECO:0000256" key="9">
    <source>
        <dbReference type="ARBA" id="ARBA00022729"/>
    </source>
</evidence>
<comment type="similarity">
    <text evidence="5">Belongs to the multicopper oxidase family.</text>
</comment>
<dbReference type="Pfam" id="PF00394">
    <property type="entry name" value="Cu-oxidase"/>
    <property type="match status" value="1"/>
</dbReference>
<dbReference type="FunFam" id="2.60.40.420:FF:000046">
    <property type="entry name" value="Multicopper oxidase"/>
    <property type="match status" value="1"/>
</dbReference>
<dbReference type="Pfam" id="PF07732">
    <property type="entry name" value="Cu-oxidase_3"/>
    <property type="match status" value="1"/>
</dbReference>
<feature type="domain" description="Plastocyanin-like" evidence="18">
    <location>
        <begin position="426"/>
        <end position="545"/>
    </location>
</feature>
<feature type="domain" description="Plastocyanin-like" evidence="19">
    <location>
        <begin position="78"/>
        <end position="190"/>
    </location>
</feature>
<reference evidence="20 21" key="1">
    <citation type="submission" date="2016-03" db="EMBL/GenBank/DDBJ databases">
        <authorList>
            <person name="Ploux O."/>
        </authorList>
    </citation>
    <scope>NUCLEOTIDE SEQUENCE [LARGE SCALE GENOMIC DNA]</scope>
    <source>
        <strain evidence="20 21">UAMH 11012</strain>
    </source>
</reference>
<proteinExistence type="inferred from homology"/>
<dbReference type="InterPro" id="IPR033138">
    <property type="entry name" value="Cu_oxidase_CS"/>
</dbReference>
<evidence type="ECO:0000313" key="21">
    <source>
        <dbReference type="Proteomes" id="UP000184330"/>
    </source>
</evidence>
<keyword evidence="10" id="KW-0677">Repeat</keyword>
<keyword evidence="11" id="KW-0560">Oxidoreductase</keyword>
<name>A0A1L7XP73_9HELO</name>
<keyword evidence="8" id="KW-0479">Metal-binding</keyword>
<dbReference type="FunFam" id="2.60.40.420:FF:000021">
    <property type="entry name" value="Extracellular dihydrogeodin oxidase/laccase"/>
    <property type="match status" value="1"/>
</dbReference>
<dbReference type="Gene3D" id="2.60.40.420">
    <property type="entry name" value="Cupredoxins - blue copper proteins"/>
    <property type="match status" value="3"/>
</dbReference>